<organism evidence="4 5">
    <name type="scientific">Erythroxylum novogranatense</name>
    <dbReference type="NCBI Taxonomy" id="1862640"/>
    <lineage>
        <taxon>Eukaryota</taxon>
        <taxon>Viridiplantae</taxon>
        <taxon>Streptophyta</taxon>
        <taxon>Embryophyta</taxon>
        <taxon>Tracheophyta</taxon>
        <taxon>Spermatophyta</taxon>
        <taxon>Magnoliopsida</taxon>
        <taxon>eudicotyledons</taxon>
        <taxon>Gunneridae</taxon>
        <taxon>Pentapetalae</taxon>
        <taxon>rosids</taxon>
        <taxon>fabids</taxon>
        <taxon>Malpighiales</taxon>
        <taxon>Erythroxylaceae</taxon>
        <taxon>Erythroxylum</taxon>
    </lineage>
</organism>
<evidence type="ECO:0000259" key="3">
    <source>
        <dbReference type="PROSITE" id="PS50158"/>
    </source>
</evidence>
<feature type="compositionally biased region" description="Basic residues" evidence="2">
    <location>
        <begin position="142"/>
        <end position="156"/>
    </location>
</feature>
<comment type="caution">
    <text evidence="4">The sequence shown here is derived from an EMBL/GenBank/DDBJ whole genome shotgun (WGS) entry which is preliminary data.</text>
</comment>
<proteinExistence type="predicted"/>
<keyword evidence="1" id="KW-0863">Zinc-finger</keyword>
<dbReference type="SUPFAM" id="SSF57756">
    <property type="entry name" value="Retrovirus zinc finger-like domains"/>
    <property type="match status" value="1"/>
</dbReference>
<dbReference type="GO" id="GO:0008270">
    <property type="term" value="F:zinc ion binding"/>
    <property type="evidence" value="ECO:0007669"/>
    <property type="project" value="UniProtKB-KW"/>
</dbReference>
<name>A0AAV8U4A7_9ROSI</name>
<evidence type="ECO:0000313" key="4">
    <source>
        <dbReference type="EMBL" id="KAJ8772830.1"/>
    </source>
</evidence>
<feature type="compositionally biased region" description="Basic and acidic residues" evidence="2">
    <location>
        <begin position="183"/>
        <end position="195"/>
    </location>
</feature>
<reference evidence="4 5" key="1">
    <citation type="submission" date="2021-09" db="EMBL/GenBank/DDBJ databases">
        <title>Genomic insights and catalytic innovation underlie evolution of tropane alkaloids biosynthesis.</title>
        <authorList>
            <person name="Wang Y.-J."/>
            <person name="Tian T."/>
            <person name="Huang J.-P."/>
            <person name="Huang S.-X."/>
        </authorList>
    </citation>
    <scope>NUCLEOTIDE SEQUENCE [LARGE SCALE GENOMIC DNA]</scope>
    <source>
        <strain evidence="4">KIB-2018</strain>
        <tissue evidence="4">Leaf</tissue>
    </source>
</reference>
<keyword evidence="1" id="KW-0479">Metal-binding</keyword>
<accession>A0AAV8U4A7</accession>
<evidence type="ECO:0000256" key="1">
    <source>
        <dbReference type="PROSITE-ProRule" id="PRU00047"/>
    </source>
</evidence>
<feature type="compositionally biased region" description="Polar residues" evidence="2">
    <location>
        <begin position="158"/>
        <end position="171"/>
    </location>
</feature>
<dbReference type="PROSITE" id="PS50158">
    <property type="entry name" value="ZF_CCHC"/>
    <property type="match status" value="1"/>
</dbReference>
<feature type="compositionally biased region" description="Polar residues" evidence="2">
    <location>
        <begin position="124"/>
        <end position="133"/>
    </location>
</feature>
<sequence length="285" mass="32743">MSNLTKLEFVALDISGKNYLSWVLDAEIHLNAENLENTIKEENQASEQDRAKAMIFLRRHLHEELKTEYLTIKDPLVLWKNLKERFEHQRTQYRERRFTKYSELISCLLVAEQNNELLMKNHQSRPTGSTSFPEVNAAFSHGRGRGRGGRRGRGRGRNNWTHGNHSSNSENRGIKKKSMTWVRNEEKPEKNDKGNNNDNICYRCGTKGHWSRVCRAPKHLVELYKASLIGKGKNVEVNLSEPVGPTYESSLPVGPTYESSLNANFDVSDFFEDYCGNVLADDKNV</sequence>
<dbReference type="Proteomes" id="UP001159364">
    <property type="component" value="Linkage Group LG02"/>
</dbReference>
<protein>
    <recommendedName>
        <fullName evidence="3">CCHC-type domain-containing protein</fullName>
    </recommendedName>
</protein>
<dbReference type="EMBL" id="JAIWQS010000002">
    <property type="protein sequence ID" value="KAJ8772830.1"/>
    <property type="molecule type" value="Genomic_DNA"/>
</dbReference>
<evidence type="ECO:0000256" key="2">
    <source>
        <dbReference type="SAM" id="MobiDB-lite"/>
    </source>
</evidence>
<dbReference type="Gene3D" id="4.10.60.10">
    <property type="entry name" value="Zinc finger, CCHC-type"/>
    <property type="match status" value="1"/>
</dbReference>
<dbReference type="InterPro" id="IPR036875">
    <property type="entry name" value="Znf_CCHC_sf"/>
</dbReference>
<dbReference type="PANTHER" id="PTHR33325">
    <property type="entry name" value="ZINC FINGER, CCHC-TYPE-RELATED"/>
    <property type="match status" value="1"/>
</dbReference>
<dbReference type="SMART" id="SM00343">
    <property type="entry name" value="ZnF_C2HC"/>
    <property type="match status" value="1"/>
</dbReference>
<dbReference type="AlphaFoldDB" id="A0AAV8U4A7"/>
<dbReference type="InterPro" id="IPR001878">
    <property type="entry name" value="Znf_CCHC"/>
</dbReference>
<evidence type="ECO:0000313" key="5">
    <source>
        <dbReference type="Proteomes" id="UP001159364"/>
    </source>
</evidence>
<gene>
    <name evidence="4" type="ORF">K2173_028007</name>
</gene>
<dbReference type="GO" id="GO:0003676">
    <property type="term" value="F:nucleic acid binding"/>
    <property type="evidence" value="ECO:0007669"/>
    <property type="project" value="InterPro"/>
</dbReference>
<feature type="domain" description="CCHC-type" evidence="3">
    <location>
        <begin position="201"/>
        <end position="215"/>
    </location>
</feature>
<dbReference type="PANTHER" id="PTHR33325:SF11">
    <property type="entry name" value="COLD SHOCK DOMAIN-CONTAINING PROTEIN 4-LIKE"/>
    <property type="match status" value="1"/>
</dbReference>
<feature type="region of interest" description="Disordered" evidence="2">
    <location>
        <begin position="122"/>
        <end position="198"/>
    </location>
</feature>
<keyword evidence="1" id="KW-0862">Zinc</keyword>
<dbReference type="Pfam" id="PF00098">
    <property type="entry name" value="zf-CCHC"/>
    <property type="match status" value="1"/>
</dbReference>
<keyword evidence="5" id="KW-1185">Reference proteome</keyword>